<dbReference type="Gene3D" id="2.120.10.30">
    <property type="entry name" value="TolB, C-terminal domain"/>
    <property type="match status" value="1"/>
</dbReference>
<dbReference type="Pfam" id="PF01436">
    <property type="entry name" value="NHL"/>
    <property type="match status" value="1"/>
</dbReference>
<name>A0A7C4Q0D4_9CHLR</name>
<reference evidence="4" key="1">
    <citation type="journal article" date="2020" name="mSystems">
        <title>Genome- and Community-Level Interaction Insights into Carbon Utilization and Element Cycling Functions of Hydrothermarchaeota in Hydrothermal Sediment.</title>
        <authorList>
            <person name="Zhou Z."/>
            <person name="Liu Y."/>
            <person name="Xu W."/>
            <person name="Pan J."/>
            <person name="Luo Z.H."/>
            <person name="Li M."/>
        </authorList>
    </citation>
    <scope>NUCLEOTIDE SEQUENCE [LARGE SCALE GENOMIC DNA]</scope>
    <source>
        <strain evidence="4">SpSt-556</strain>
    </source>
</reference>
<feature type="repeat" description="NHL" evidence="2">
    <location>
        <begin position="246"/>
        <end position="287"/>
    </location>
</feature>
<protein>
    <submittedName>
        <fullName evidence="4">Uncharacterized protein</fullName>
    </submittedName>
</protein>
<dbReference type="AlphaFoldDB" id="A0A7C4Q0D4"/>
<accession>A0A7C4Q0D4</accession>
<evidence type="ECO:0000256" key="2">
    <source>
        <dbReference type="PROSITE-ProRule" id="PRU00504"/>
    </source>
</evidence>
<evidence type="ECO:0000256" key="1">
    <source>
        <dbReference type="ARBA" id="ARBA00022737"/>
    </source>
</evidence>
<feature type="transmembrane region" description="Helical" evidence="3">
    <location>
        <begin position="194"/>
        <end position="221"/>
    </location>
</feature>
<sequence>MSKTFHCPNCAAPLQEPAQDQGVISCAYCHSSVIVPSELRRSPSAEPILTPAESLFNLPELAASLRQAADLTRAGRKEEAVQLLLKELAMEDAEARRIIDQMEQGQIVQIGEVENRFSSQAATLNGEDAQQILELIGNGEEEEALRRYRQLTGAGLEDARSAMAALQTAASLLEQPVRLSNQQTTRIAKGAASVFAISGCLTFLIITLVSLLTLGIVFWALVSDGGPLESWWQPLNPFARDRVILVFGKQGIGEGTFDDPRRIAVDSQGNIYVSDYRSGRVQQFDGQGNFLNLWIEESSKQFSASSKPTIHSLAVSRDGILYVVYDGMIHRRNMANGEELSPLQVDRLSISDVYLTSNNQLAVVANGDDLAVLNPDGTIEWMVKDAIESVAGESELSAYLGGDGLGNFYLAGSFVSSVFKYSPDGKYLNRFGSGGEDASQFRAINAIAVDSQGRIYVSDIKGIMVFNPDGQYLRTINVPGVVFGMDFGQDDRLYTVSNQPQVVIYQVR</sequence>
<dbReference type="PROSITE" id="PS51125">
    <property type="entry name" value="NHL"/>
    <property type="match status" value="2"/>
</dbReference>
<dbReference type="PANTHER" id="PTHR24104">
    <property type="entry name" value="E3 UBIQUITIN-PROTEIN LIGASE NHLRC1-RELATED"/>
    <property type="match status" value="1"/>
</dbReference>
<dbReference type="EMBL" id="DSXR01000031">
    <property type="protein sequence ID" value="HGS86427.1"/>
    <property type="molecule type" value="Genomic_DNA"/>
</dbReference>
<evidence type="ECO:0000256" key="3">
    <source>
        <dbReference type="SAM" id="Phobius"/>
    </source>
</evidence>
<dbReference type="InterPro" id="IPR001258">
    <property type="entry name" value="NHL_repeat"/>
</dbReference>
<comment type="caution">
    <text evidence="4">The sequence shown here is derived from an EMBL/GenBank/DDBJ whole genome shotgun (WGS) entry which is preliminary data.</text>
</comment>
<dbReference type="PANTHER" id="PTHR24104:SF25">
    <property type="entry name" value="PROTEIN LIN-41"/>
    <property type="match status" value="1"/>
</dbReference>
<feature type="repeat" description="NHL" evidence="2">
    <location>
        <begin position="428"/>
        <end position="469"/>
    </location>
</feature>
<keyword evidence="3" id="KW-0472">Membrane</keyword>
<keyword evidence="3" id="KW-1133">Transmembrane helix</keyword>
<dbReference type="SUPFAM" id="SSF63829">
    <property type="entry name" value="Calcium-dependent phosphotriesterase"/>
    <property type="match status" value="1"/>
</dbReference>
<dbReference type="GO" id="GO:0008270">
    <property type="term" value="F:zinc ion binding"/>
    <property type="evidence" value="ECO:0007669"/>
    <property type="project" value="UniProtKB-KW"/>
</dbReference>
<evidence type="ECO:0000313" key="4">
    <source>
        <dbReference type="EMBL" id="HGS86427.1"/>
    </source>
</evidence>
<gene>
    <name evidence="4" type="ORF">ENT17_02295</name>
</gene>
<dbReference type="CDD" id="cd05819">
    <property type="entry name" value="NHL"/>
    <property type="match status" value="1"/>
</dbReference>
<keyword evidence="1" id="KW-0677">Repeat</keyword>
<organism evidence="4">
    <name type="scientific">Bellilinea caldifistulae</name>
    <dbReference type="NCBI Taxonomy" id="360411"/>
    <lineage>
        <taxon>Bacteria</taxon>
        <taxon>Bacillati</taxon>
        <taxon>Chloroflexota</taxon>
        <taxon>Anaerolineae</taxon>
        <taxon>Anaerolineales</taxon>
        <taxon>Anaerolineaceae</taxon>
        <taxon>Bellilinea</taxon>
    </lineage>
</organism>
<dbReference type="InterPro" id="IPR011042">
    <property type="entry name" value="6-blade_b-propeller_TolB-like"/>
</dbReference>
<keyword evidence="3" id="KW-0812">Transmembrane</keyword>
<proteinExistence type="predicted"/>
<dbReference type="InterPro" id="IPR050952">
    <property type="entry name" value="TRIM-NHL_E3_ligases"/>
</dbReference>